<accession>A0A699QW33</accession>
<proteinExistence type="predicted"/>
<comment type="caution">
    <text evidence="1">The sequence shown here is derived from an EMBL/GenBank/DDBJ whole genome shotgun (WGS) entry which is preliminary data.</text>
</comment>
<reference evidence="1" key="1">
    <citation type="journal article" date="2019" name="Sci. Rep.">
        <title>Draft genome of Tanacetum cinerariifolium, the natural source of mosquito coil.</title>
        <authorList>
            <person name="Yamashiro T."/>
            <person name="Shiraishi A."/>
            <person name="Satake H."/>
            <person name="Nakayama K."/>
        </authorList>
    </citation>
    <scope>NUCLEOTIDE SEQUENCE</scope>
</reference>
<organism evidence="1">
    <name type="scientific">Tanacetum cinerariifolium</name>
    <name type="common">Dalmatian daisy</name>
    <name type="synonym">Chrysanthemum cinerariifolium</name>
    <dbReference type="NCBI Taxonomy" id="118510"/>
    <lineage>
        <taxon>Eukaryota</taxon>
        <taxon>Viridiplantae</taxon>
        <taxon>Streptophyta</taxon>
        <taxon>Embryophyta</taxon>
        <taxon>Tracheophyta</taxon>
        <taxon>Spermatophyta</taxon>
        <taxon>Magnoliopsida</taxon>
        <taxon>eudicotyledons</taxon>
        <taxon>Gunneridae</taxon>
        <taxon>Pentapetalae</taxon>
        <taxon>asterids</taxon>
        <taxon>campanulids</taxon>
        <taxon>Asterales</taxon>
        <taxon>Asteraceae</taxon>
        <taxon>Asteroideae</taxon>
        <taxon>Anthemideae</taxon>
        <taxon>Anthemidinae</taxon>
        <taxon>Tanacetum</taxon>
    </lineage>
</organism>
<evidence type="ECO:0000313" key="1">
    <source>
        <dbReference type="EMBL" id="GFC78040.1"/>
    </source>
</evidence>
<protein>
    <submittedName>
        <fullName evidence="1">Xylulose kinase-1</fullName>
    </submittedName>
</protein>
<dbReference type="AlphaFoldDB" id="A0A699QW33"/>
<sequence length="131" mass="14865">MSLTFADTHNMVAYLNKSDASEGFNQVIDFLNGSYIKYALTINPHIYVSCIKQFWNTVVIKQTNDITRLQALVDKRKVVITKATIRDALCLDDAEGVDCLSNEEIFSELAHMGYEKPLTKLTFYKALFSSQ</sequence>
<name>A0A699QW33_TANCI</name>
<keyword evidence="1" id="KW-0418">Kinase</keyword>
<dbReference type="GO" id="GO:0016301">
    <property type="term" value="F:kinase activity"/>
    <property type="evidence" value="ECO:0007669"/>
    <property type="project" value="UniProtKB-KW"/>
</dbReference>
<gene>
    <name evidence="1" type="ORF">Tci_850010</name>
</gene>
<feature type="non-terminal residue" evidence="1">
    <location>
        <position position="131"/>
    </location>
</feature>
<keyword evidence="1" id="KW-0808">Transferase</keyword>
<dbReference type="EMBL" id="BKCJ011063778">
    <property type="protein sequence ID" value="GFC78040.1"/>
    <property type="molecule type" value="Genomic_DNA"/>
</dbReference>